<name>A0A936ZEP4_9HYPH</name>
<accession>A0A936ZEP4</accession>
<dbReference type="Proteomes" id="UP000605848">
    <property type="component" value="Unassembled WGS sequence"/>
</dbReference>
<organism evidence="1 2">
    <name type="scientific">Microvirga aerilata</name>
    <dbReference type="NCBI Taxonomy" id="670292"/>
    <lineage>
        <taxon>Bacteria</taxon>
        <taxon>Pseudomonadati</taxon>
        <taxon>Pseudomonadota</taxon>
        <taxon>Alphaproteobacteria</taxon>
        <taxon>Hyphomicrobiales</taxon>
        <taxon>Methylobacteriaceae</taxon>
        <taxon>Microvirga</taxon>
    </lineage>
</organism>
<gene>
    <name evidence="1" type="ORF">JKG68_31845</name>
</gene>
<evidence type="ECO:0000313" key="2">
    <source>
        <dbReference type="Proteomes" id="UP000605848"/>
    </source>
</evidence>
<evidence type="ECO:0000313" key="1">
    <source>
        <dbReference type="EMBL" id="MBL0408461.1"/>
    </source>
</evidence>
<dbReference type="AlphaFoldDB" id="A0A936ZEP4"/>
<dbReference type="EMBL" id="JAEQMY010000226">
    <property type="protein sequence ID" value="MBL0408461.1"/>
    <property type="molecule type" value="Genomic_DNA"/>
</dbReference>
<proteinExistence type="predicted"/>
<evidence type="ECO:0008006" key="3">
    <source>
        <dbReference type="Google" id="ProtNLM"/>
    </source>
</evidence>
<keyword evidence="2" id="KW-1185">Reference proteome</keyword>
<reference evidence="1" key="1">
    <citation type="submission" date="2021-01" db="EMBL/GenBank/DDBJ databases">
        <title>Microvirga sp.</title>
        <authorList>
            <person name="Kim M.K."/>
        </authorList>
    </citation>
    <scope>NUCLEOTIDE SEQUENCE</scope>
    <source>
        <strain evidence="1">5420S-16</strain>
    </source>
</reference>
<dbReference type="PROSITE" id="PS51257">
    <property type="entry name" value="PROKAR_LIPOPROTEIN"/>
    <property type="match status" value="1"/>
</dbReference>
<dbReference type="RefSeq" id="WP_202066382.1">
    <property type="nucleotide sequence ID" value="NZ_JAEQMY010000226.1"/>
</dbReference>
<sequence length="123" mass="13181">MRQVLAAIAVSMGVGGCVPVTHQALAVSCSEYIGKPITSRIAALGPPKVVYHIDASHMGYVFEAQETRYVGGVPYYTVNYMIGADKHRTPVRRVTTTCKGAFVVLAPSDTTPVSERIIVDVIS</sequence>
<comment type="caution">
    <text evidence="1">The sequence shown here is derived from an EMBL/GenBank/DDBJ whole genome shotgun (WGS) entry which is preliminary data.</text>
</comment>
<protein>
    <recommendedName>
        <fullName evidence="3">Lipoprotein</fullName>
    </recommendedName>
</protein>